<reference evidence="2" key="1">
    <citation type="submission" date="2022-12" db="EMBL/GenBank/DDBJ databases">
        <title>Genome assemblies of Blomia tropicalis.</title>
        <authorList>
            <person name="Cui Y."/>
        </authorList>
    </citation>
    <scope>NUCLEOTIDE SEQUENCE</scope>
    <source>
        <tissue evidence="2">Adult mites</tissue>
    </source>
</reference>
<dbReference type="AlphaFoldDB" id="A0A9Q0RTH8"/>
<comment type="caution">
    <text evidence="2">The sequence shown here is derived from an EMBL/GenBank/DDBJ whole genome shotgun (WGS) entry which is preliminary data.</text>
</comment>
<feature type="region of interest" description="Disordered" evidence="1">
    <location>
        <begin position="93"/>
        <end position="120"/>
    </location>
</feature>
<evidence type="ECO:0000313" key="3">
    <source>
        <dbReference type="Proteomes" id="UP001142055"/>
    </source>
</evidence>
<name>A0A9Q0RTH8_BLOTA</name>
<dbReference type="Proteomes" id="UP001142055">
    <property type="component" value="Chromosome 1"/>
</dbReference>
<evidence type="ECO:0000313" key="2">
    <source>
        <dbReference type="EMBL" id="KAJ6225879.1"/>
    </source>
</evidence>
<protein>
    <submittedName>
        <fullName evidence="2">Uncharacterized protein</fullName>
    </submittedName>
</protein>
<dbReference type="OrthoDB" id="6520463at2759"/>
<organism evidence="2 3">
    <name type="scientific">Blomia tropicalis</name>
    <name type="common">Mite</name>
    <dbReference type="NCBI Taxonomy" id="40697"/>
    <lineage>
        <taxon>Eukaryota</taxon>
        <taxon>Metazoa</taxon>
        <taxon>Ecdysozoa</taxon>
        <taxon>Arthropoda</taxon>
        <taxon>Chelicerata</taxon>
        <taxon>Arachnida</taxon>
        <taxon>Acari</taxon>
        <taxon>Acariformes</taxon>
        <taxon>Sarcoptiformes</taxon>
        <taxon>Astigmata</taxon>
        <taxon>Glycyphagoidea</taxon>
        <taxon>Echimyopodidae</taxon>
        <taxon>Blomia</taxon>
    </lineage>
</organism>
<proteinExistence type="predicted"/>
<accession>A0A9Q0RTH8</accession>
<feature type="compositionally biased region" description="Basic and acidic residues" evidence="1">
    <location>
        <begin position="102"/>
        <end position="120"/>
    </location>
</feature>
<evidence type="ECO:0000256" key="1">
    <source>
        <dbReference type="SAM" id="MobiDB-lite"/>
    </source>
</evidence>
<gene>
    <name evidence="2" type="ORF">RDWZM_004424</name>
</gene>
<dbReference type="EMBL" id="JAPWDV010000001">
    <property type="protein sequence ID" value="KAJ6225879.1"/>
    <property type="molecule type" value="Genomic_DNA"/>
</dbReference>
<keyword evidence="3" id="KW-1185">Reference proteome</keyword>
<sequence>MMIYNSNKQLALTSAMVATLVAFILMANMIIEPVGARYLPTRSNIDQIRRQEIKDILRLLLDLPQVAENDQSQPWNNEPMMMMGHNRLTDQFNQLNAIKSGSRHEESNEARAKRDTNKLI</sequence>